<evidence type="ECO:0000313" key="2">
    <source>
        <dbReference type="Proteomes" id="UP000054549"/>
    </source>
</evidence>
<organism evidence="1 2">
    <name type="scientific">Amanita muscaria (strain Koide BX008)</name>
    <dbReference type="NCBI Taxonomy" id="946122"/>
    <lineage>
        <taxon>Eukaryota</taxon>
        <taxon>Fungi</taxon>
        <taxon>Dikarya</taxon>
        <taxon>Basidiomycota</taxon>
        <taxon>Agaricomycotina</taxon>
        <taxon>Agaricomycetes</taxon>
        <taxon>Agaricomycetidae</taxon>
        <taxon>Agaricales</taxon>
        <taxon>Pluteineae</taxon>
        <taxon>Amanitaceae</taxon>
        <taxon>Amanita</taxon>
    </lineage>
</organism>
<reference evidence="1 2" key="1">
    <citation type="submission" date="2014-04" db="EMBL/GenBank/DDBJ databases">
        <title>Evolutionary Origins and Diversification of the Mycorrhizal Mutualists.</title>
        <authorList>
            <consortium name="DOE Joint Genome Institute"/>
            <consortium name="Mycorrhizal Genomics Consortium"/>
            <person name="Kohler A."/>
            <person name="Kuo A."/>
            <person name="Nagy L.G."/>
            <person name="Floudas D."/>
            <person name="Copeland A."/>
            <person name="Barry K.W."/>
            <person name="Cichocki N."/>
            <person name="Veneault-Fourrey C."/>
            <person name="LaButti K."/>
            <person name="Lindquist E.A."/>
            <person name="Lipzen A."/>
            <person name="Lundell T."/>
            <person name="Morin E."/>
            <person name="Murat C."/>
            <person name="Riley R."/>
            <person name="Ohm R."/>
            <person name="Sun H."/>
            <person name="Tunlid A."/>
            <person name="Henrissat B."/>
            <person name="Grigoriev I.V."/>
            <person name="Hibbett D.S."/>
            <person name="Martin F."/>
        </authorList>
    </citation>
    <scope>NUCLEOTIDE SEQUENCE [LARGE SCALE GENOMIC DNA]</scope>
    <source>
        <strain evidence="1 2">Koide BX008</strain>
    </source>
</reference>
<proteinExistence type="predicted"/>
<dbReference type="HOGENOM" id="CLU_1776964_0_0_1"/>
<evidence type="ECO:0000313" key="1">
    <source>
        <dbReference type="EMBL" id="KIL66968.1"/>
    </source>
</evidence>
<dbReference type="AlphaFoldDB" id="A0A0C2XDP0"/>
<name>A0A0C2XDP0_AMAMK</name>
<dbReference type="Proteomes" id="UP000054549">
    <property type="component" value="Unassembled WGS sequence"/>
</dbReference>
<dbReference type="InParanoid" id="A0A0C2XDP0"/>
<accession>A0A0C2XDP0</accession>
<dbReference type="EMBL" id="KN818233">
    <property type="protein sequence ID" value="KIL66968.1"/>
    <property type="molecule type" value="Genomic_DNA"/>
</dbReference>
<keyword evidence="2" id="KW-1185">Reference proteome</keyword>
<protein>
    <submittedName>
        <fullName evidence="1">Uncharacterized protein</fullName>
    </submittedName>
</protein>
<sequence length="146" mass="16125">MISGALSISIRSHDVLLTDIVLPTYLGSFLRLLLCHIAVLLTKLLLPSSCRHLPAASPSYTPVIQQRPTAWTYSRRTLFNLKLEISATASFPAGYSVTRAQRLFSRRQFAKRSPSSTTELCPTVCRFLRSVSTNCMDSTTTENGSA</sequence>
<gene>
    <name evidence="1" type="ORF">M378DRAFT_321793</name>
</gene>